<dbReference type="SMART" id="SM00116">
    <property type="entry name" value="CBS"/>
    <property type="match status" value="2"/>
</dbReference>
<organism evidence="5 6">
    <name type="scientific">Metapseudomonas lalkuanensis</name>
    <dbReference type="NCBI Taxonomy" id="2604832"/>
    <lineage>
        <taxon>Bacteria</taxon>
        <taxon>Pseudomonadati</taxon>
        <taxon>Pseudomonadota</taxon>
        <taxon>Gammaproteobacteria</taxon>
        <taxon>Pseudomonadales</taxon>
        <taxon>Pseudomonadaceae</taxon>
        <taxon>Metapseudomonas</taxon>
    </lineage>
</organism>
<keyword evidence="3" id="KW-1133">Transmembrane helix</keyword>
<evidence type="ECO:0000313" key="6">
    <source>
        <dbReference type="Proteomes" id="UP000327179"/>
    </source>
</evidence>
<dbReference type="PANTHER" id="PTHR43080">
    <property type="entry name" value="CBS DOMAIN-CONTAINING PROTEIN CBSX3, MITOCHONDRIAL"/>
    <property type="match status" value="1"/>
</dbReference>
<feature type="domain" description="CBS" evidence="4">
    <location>
        <begin position="246"/>
        <end position="304"/>
    </location>
</feature>
<dbReference type="PROSITE" id="PS51371">
    <property type="entry name" value="CBS"/>
    <property type="match status" value="2"/>
</dbReference>
<dbReference type="Pfam" id="PF00571">
    <property type="entry name" value="CBS"/>
    <property type="match status" value="2"/>
</dbReference>
<evidence type="ECO:0000256" key="2">
    <source>
        <dbReference type="PROSITE-ProRule" id="PRU00703"/>
    </source>
</evidence>
<keyword evidence="1 2" id="KW-0129">CBS domain</keyword>
<evidence type="ECO:0000313" key="5">
    <source>
        <dbReference type="EMBL" id="QEY64227.1"/>
    </source>
</evidence>
<keyword evidence="6" id="KW-1185">Reference proteome</keyword>
<reference evidence="5 6" key="1">
    <citation type="submission" date="2019-08" db="EMBL/GenBank/DDBJ databases">
        <title>Whole-genome Sequencing of e-waste polymer degrading bacterium Pseudomonas sp. strain PE08.</title>
        <authorList>
            <person name="Kirdat K."/>
            <person name="Debbarma P."/>
            <person name="Narawade N."/>
            <person name="Suyal D."/>
            <person name="Thorat V."/>
            <person name="Shouche Y."/>
            <person name="Goel R."/>
            <person name="Yadav A."/>
        </authorList>
    </citation>
    <scope>NUCLEOTIDE SEQUENCE [LARGE SCALE GENOMIC DNA]</scope>
    <source>
        <strain evidence="5 6">PE08</strain>
    </source>
</reference>
<dbReference type="CDD" id="cd04600">
    <property type="entry name" value="CBS_pair_HPP_assoc"/>
    <property type="match status" value="1"/>
</dbReference>
<dbReference type="PANTHER" id="PTHR43080:SF2">
    <property type="entry name" value="CBS DOMAIN-CONTAINING PROTEIN"/>
    <property type="match status" value="1"/>
</dbReference>
<dbReference type="InterPro" id="IPR051257">
    <property type="entry name" value="Diverse_CBS-Domain"/>
</dbReference>
<dbReference type="EMBL" id="CP043311">
    <property type="protein sequence ID" value="QEY64227.1"/>
    <property type="molecule type" value="Genomic_DNA"/>
</dbReference>
<dbReference type="SUPFAM" id="SSF54631">
    <property type="entry name" value="CBS-domain pair"/>
    <property type="match status" value="1"/>
</dbReference>
<sequence length="388" mass="41583">MPQNPLRLWLQRLLPDASNALPREWLRAAVGGCLAVFLAALACSQLFGTDLALRLVAPFSASTLLLFAMTSSPVAQPWPVVAGNVLAAAIGLLASHWGLPPLATAATAFGLTLVAMQALRCLHPPSCAVALGAALGGPVVSEFGWHLLLPVLLGSLVLVGTAMLFNNLSGVPYPRKIAHPATGPHLTADPLPGERNGIAEVDLDRALAEFGSFVDVTRDDLQRLLHLTEKHALRRSMGDLRAARIMSRDLRTIAPDAPVSEAWKLLDRHHLKALPVLDDKQHLVGILTLSDLLGHAASAAPRSLADRFRARREAPVSRLMTRPVRCVTVDTPVVELVSLLSDRGLHCLPVLDDGGRVVGIVSQSDLIAALYRNWLQDLHQQPALQLAS</sequence>
<gene>
    <name evidence="5" type="ORF">FXN65_19980</name>
</gene>
<evidence type="ECO:0000256" key="3">
    <source>
        <dbReference type="SAM" id="Phobius"/>
    </source>
</evidence>
<feature type="transmembrane region" description="Helical" evidence="3">
    <location>
        <begin position="102"/>
        <end position="123"/>
    </location>
</feature>
<dbReference type="InterPro" id="IPR046342">
    <property type="entry name" value="CBS_dom_sf"/>
</dbReference>
<feature type="transmembrane region" description="Helical" evidence="3">
    <location>
        <begin position="143"/>
        <end position="165"/>
    </location>
</feature>
<keyword evidence="3" id="KW-0812">Transmembrane</keyword>
<protein>
    <submittedName>
        <fullName evidence="5">HPP family protein</fullName>
    </submittedName>
</protein>
<feature type="transmembrane region" description="Helical" evidence="3">
    <location>
        <begin position="51"/>
        <end position="70"/>
    </location>
</feature>
<name>A0A5J6QPI9_9GAMM</name>
<feature type="domain" description="CBS" evidence="4">
    <location>
        <begin position="320"/>
        <end position="378"/>
    </location>
</feature>
<evidence type="ECO:0000259" key="4">
    <source>
        <dbReference type="PROSITE" id="PS51371"/>
    </source>
</evidence>
<accession>A0A5J6QPI9</accession>
<dbReference type="Proteomes" id="UP000327179">
    <property type="component" value="Chromosome"/>
</dbReference>
<dbReference type="AlphaFoldDB" id="A0A5J6QPI9"/>
<dbReference type="InterPro" id="IPR000644">
    <property type="entry name" value="CBS_dom"/>
</dbReference>
<dbReference type="Gene3D" id="3.10.580.10">
    <property type="entry name" value="CBS-domain"/>
    <property type="match status" value="1"/>
</dbReference>
<feature type="transmembrane region" description="Helical" evidence="3">
    <location>
        <begin position="25"/>
        <end position="44"/>
    </location>
</feature>
<evidence type="ECO:0000256" key="1">
    <source>
        <dbReference type="ARBA" id="ARBA00023122"/>
    </source>
</evidence>
<dbReference type="InterPro" id="IPR058581">
    <property type="entry name" value="TM_HPP"/>
</dbReference>
<proteinExistence type="predicted"/>
<dbReference type="Pfam" id="PF04982">
    <property type="entry name" value="TM_HPP"/>
    <property type="match status" value="1"/>
</dbReference>
<dbReference type="KEGG" id="plal:FXN65_19980"/>
<dbReference type="RefSeq" id="WP_151135664.1">
    <property type="nucleotide sequence ID" value="NZ_CP043311.1"/>
</dbReference>
<keyword evidence="3" id="KW-0472">Membrane</keyword>